<keyword evidence="9" id="KW-1185">Reference proteome</keyword>
<dbReference type="InterPro" id="IPR022683">
    <property type="entry name" value="Calpain_III"/>
</dbReference>
<evidence type="ECO:0000313" key="8">
    <source>
        <dbReference type="EMBL" id="MEQ2274449.1"/>
    </source>
</evidence>
<evidence type="ECO:0000259" key="7">
    <source>
        <dbReference type="PROSITE" id="PS50222"/>
    </source>
</evidence>
<dbReference type="EMBL" id="JAHRIM010080074">
    <property type="protein sequence ID" value="MEQ2274449.1"/>
    <property type="molecule type" value="Genomic_DNA"/>
</dbReference>
<keyword evidence="6" id="KW-0106">Calcium</keyword>
<dbReference type="InterPro" id="IPR011992">
    <property type="entry name" value="EF-hand-dom_pair"/>
</dbReference>
<dbReference type="PROSITE" id="PS00018">
    <property type="entry name" value="EF_HAND_1"/>
    <property type="match status" value="1"/>
</dbReference>
<evidence type="ECO:0000256" key="6">
    <source>
        <dbReference type="ARBA" id="ARBA00022837"/>
    </source>
</evidence>
<comment type="similarity">
    <text evidence="1">Belongs to the peptidase C2 family.</text>
</comment>
<evidence type="ECO:0000256" key="3">
    <source>
        <dbReference type="ARBA" id="ARBA00022723"/>
    </source>
</evidence>
<dbReference type="Gene3D" id="2.60.120.380">
    <property type="match status" value="1"/>
</dbReference>
<evidence type="ECO:0000313" key="9">
    <source>
        <dbReference type="Proteomes" id="UP001444071"/>
    </source>
</evidence>
<reference evidence="8 9" key="1">
    <citation type="submission" date="2021-06" db="EMBL/GenBank/DDBJ databases">
        <authorList>
            <person name="Palmer J.M."/>
        </authorList>
    </citation>
    <scope>NUCLEOTIDE SEQUENCE [LARGE SCALE GENOMIC DNA]</scope>
    <source>
        <strain evidence="8 9">XR_2019</strain>
        <tissue evidence="8">Muscle</tissue>
    </source>
</reference>
<dbReference type="PANTHER" id="PTHR10183">
    <property type="entry name" value="CALPAIN"/>
    <property type="match status" value="1"/>
</dbReference>
<protein>
    <submittedName>
        <fullName evidence="8">Calpain-2 catalytic subunit</fullName>
    </submittedName>
</protein>
<keyword evidence="5" id="KW-0788">Thiol protease</keyword>
<sequence length="221" mass="24990">MHTIGFAIYEVPQQFQGQRDVHLDKNFFLTHAQTAKSETFINLREVSSRFKLPPGEYLIVPSTFDPHLNGDFCIRVFSEKQTETLPCDDPVSAELSDEVVSDEDVDSGFRNLFSKLAGADMEISAYELRTIMNKIVAKRTDIKTDGFSLDTCRIMVNLMDDSGNGKLGLGEFATLWKKVQRYLSIYKQNDMDNSGMMSTPEMRVAFKDAGGCVYVVFIHLE</sequence>
<evidence type="ECO:0000256" key="1">
    <source>
        <dbReference type="ARBA" id="ARBA00007623"/>
    </source>
</evidence>
<dbReference type="PANTHER" id="PTHR10183:SF395">
    <property type="entry name" value="CALPAIN 2, (M_II) LARGE SUBUNIT A-RELATED"/>
    <property type="match status" value="1"/>
</dbReference>
<evidence type="ECO:0000256" key="2">
    <source>
        <dbReference type="ARBA" id="ARBA00022670"/>
    </source>
</evidence>
<accession>A0ABV0WZD8</accession>
<proteinExistence type="inferred from homology"/>
<dbReference type="Proteomes" id="UP001444071">
    <property type="component" value="Unassembled WGS sequence"/>
</dbReference>
<dbReference type="SUPFAM" id="SSF49758">
    <property type="entry name" value="Calpain large subunit, middle domain (domain III)"/>
    <property type="match status" value="1"/>
</dbReference>
<organism evidence="8 9">
    <name type="scientific">Xenotaenia resolanae</name>
    <dbReference type="NCBI Taxonomy" id="208358"/>
    <lineage>
        <taxon>Eukaryota</taxon>
        <taxon>Metazoa</taxon>
        <taxon>Chordata</taxon>
        <taxon>Craniata</taxon>
        <taxon>Vertebrata</taxon>
        <taxon>Euteleostomi</taxon>
        <taxon>Actinopterygii</taxon>
        <taxon>Neopterygii</taxon>
        <taxon>Teleostei</taxon>
        <taxon>Neoteleostei</taxon>
        <taxon>Acanthomorphata</taxon>
        <taxon>Ovalentaria</taxon>
        <taxon>Atherinomorphae</taxon>
        <taxon>Cyprinodontiformes</taxon>
        <taxon>Goodeidae</taxon>
        <taxon>Xenotaenia</taxon>
    </lineage>
</organism>
<dbReference type="SUPFAM" id="SSF47473">
    <property type="entry name" value="EF-hand"/>
    <property type="match status" value="1"/>
</dbReference>
<keyword evidence="4" id="KW-0378">Hydrolase</keyword>
<name>A0ABV0WZD8_9TELE</name>
<keyword evidence="3" id="KW-0479">Metal-binding</keyword>
<evidence type="ECO:0000256" key="5">
    <source>
        <dbReference type="ARBA" id="ARBA00022807"/>
    </source>
</evidence>
<dbReference type="InterPro" id="IPR002048">
    <property type="entry name" value="EF_hand_dom"/>
</dbReference>
<feature type="domain" description="EF-hand" evidence="7">
    <location>
        <begin position="177"/>
        <end position="212"/>
    </location>
</feature>
<dbReference type="InterPro" id="IPR018247">
    <property type="entry name" value="EF_Hand_1_Ca_BS"/>
</dbReference>
<dbReference type="Pfam" id="PF01067">
    <property type="entry name" value="Calpain_III"/>
    <property type="match status" value="1"/>
</dbReference>
<dbReference type="InterPro" id="IPR022684">
    <property type="entry name" value="Calpain_cysteine_protease"/>
</dbReference>
<dbReference type="Gene3D" id="1.10.238.10">
    <property type="entry name" value="EF-hand"/>
    <property type="match status" value="1"/>
</dbReference>
<comment type="caution">
    <text evidence="8">The sequence shown here is derived from an EMBL/GenBank/DDBJ whole genome shotgun (WGS) entry which is preliminary data.</text>
</comment>
<dbReference type="InterPro" id="IPR022682">
    <property type="entry name" value="Calpain_domain_III"/>
</dbReference>
<evidence type="ECO:0000256" key="4">
    <source>
        <dbReference type="ARBA" id="ARBA00022801"/>
    </source>
</evidence>
<dbReference type="PROSITE" id="PS50222">
    <property type="entry name" value="EF_HAND_2"/>
    <property type="match status" value="1"/>
</dbReference>
<keyword evidence="2" id="KW-0645">Protease</keyword>
<gene>
    <name evidence="8" type="primary">CAPN2</name>
    <name evidence="8" type="ORF">XENORESO_014565</name>
</gene>
<dbReference type="InterPro" id="IPR036213">
    <property type="entry name" value="Calpain_III_sf"/>
</dbReference>
<dbReference type="SMART" id="SM00720">
    <property type="entry name" value="calpain_III"/>
    <property type="match status" value="1"/>
</dbReference>